<gene>
    <name evidence="1" type="ORF">CA12_15720</name>
</gene>
<dbReference type="SUPFAM" id="SSF53756">
    <property type="entry name" value="UDP-Glycosyltransferase/glycogen phosphorylase"/>
    <property type="match status" value="1"/>
</dbReference>
<protein>
    <recommendedName>
        <fullName evidence="3">Glycosyltransferase subfamily 4-like N-terminal domain-containing protein</fullName>
    </recommendedName>
</protein>
<name>A0A517P7Y7_9PLAN</name>
<proteinExistence type="predicted"/>
<organism evidence="1 2">
    <name type="scientific">Alienimonas californiensis</name>
    <dbReference type="NCBI Taxonomy" id="2527989"/>
    <lineage>
        <taxon>Bacteria</taxon>
        <taxon>Pseudomonadati</taxon>
        <taxon>Planctomycetota</taxon>
        <taxon>Planctomycetia</taxon>
        <taxon>Planctomycetales</taxon>
        <taxon>Planctomycetaceae</taxon>
        <taxon>Alienimonas</taxon>
    </lineage>
</organism>
<dbReference type="KEGG" id="acaf:CA12_15720"/>
<dbReference type="OrthoDB" id="9794575at2"/>
<reference evidence="1 2" key="1">
    <citation type="submission" date="2019-02" db="EMBL/GenBank/DDBJ databases">
        <title>Deep-cultivation of Planctomycetes and their phenomic and genomic characterization uncovers novel biology.</title>
        <authorList>
            <person name="Wiegand S."/>
            <person name="Jogler M."/>
            <person name="Boedeker C."/>
            <person name="Pinto D."/>
            <person name="Vollmers J."/>
            <person name="Rivas-Marin E."/>
            <person name="Kohn T."/>
            <person name="Peeters S.H."/>
            <person name="Heuer A."/>
            <person name="Rast P."/>
            <person name="Oberbeckmann S."/>
            <person name="Bunk B."/>
            <person name="Jeske O."/>
            <person name="Meyerdierks A."/>
            <person name="Storesund J.E."/>
            <person name="Kallscheuer N."/>
            <person name="Luecker S."/>
            <person name="Lage O.M."/>
            <person name="Pohl T."/>
            <person name="Merkel B.J."/>
            <person name="Hornburger P."/>
            <person name="Mueller R.-W."/>
            <person name="Bruemmer F."/>
            <person name="Labrenz M."/>
            <person name="Spormann A.M."/>
            <person name="Op den Camp H."/>
            <person name="Overmann J."/>
            <person name="Amann R."/>
            <person name="Jetten M.S.M."/>
            <person name="Mascher T."/>
            <person name="Medema M.H."/>
            <person name="Devos D.P."/>
            <person name="Kaster A.-K."/>
            <person name="Ovreas L."/>
            <person name="Rohde M."/>
            <person name="Galperin M.Y."/>
            <person name="Jogler C."/>
        </authorList>
    </citation>
    <scope>NUCLEOTIDE SEQUENCE [LARGE SCALE GENOMIC DNA]</scope>
    <source>
        <strain evidence="1 2">CA12</strain>
    </source>
</reference>
<evidence type="ECO:0008006" key="3">
    <source>
        <dbReference type="Google" id="ProtNLM"/>
    </source>
</evidence>
<accession>A0A517P7Y7</accession>
<sequence length="464" mass="50431">MLDFLSVNYELPPGPAGAIQAGRALTALRDRGWRFEALTATPDVELPGVRTHHVPDPGPSRLARRVERSPLRALAPWLIRPDRSVSWVEPALARARALVAERRPRFLVGYVMPYAAGLVGVRLAEETGLPLVIVLGDSPTCGDMHPVYPSRGHLRELRELEDRFVRQAAAVAYVSQVNADRVRDRQPEALRNRVHVVRRAASPAFRPASDPPVGEKTPVPDRVVIRYLGALGGWHHWWQRRPRLTRLRRAVEGLGSYRAASLDYRTHSPVHLGMAVRALTAERPEWAGRVTVQTFGGNAASPEIIRQVLRTAGVEDAVEVHPGVPAAEVGALAAGADLLFLCLPQRRDGGAGGIISAKTYEYLATDRPILAAVPRGENWNYLEGRPGVWLTEPDDVAGMQAAVEAVCEAKLTAGAPLRFDRSVLWPELSPEGRAGELAALFEQVCPGGPIARAAERPAATASPA</sequence>
<evidence type="ECO:0000313" key="2">
    <source>
        <dbReference type="Proteomes" id="UP000318741"/>
    </source>
</evidence>
<dbReference type="RefSeq" id="WP_145358346.1">
    <property type="nucleotide sequence ID" value="NZ_CP036265.1"/>
</dbReference>
<dbReference type="AlphaFoldDB" id="A0A517P7Y7"/>
<dbReference type="Gene3D" id="3.40.50.2000">
    <property type="entry name" value="Glycogen Phosphorylase B"/>
    <property type="match status" value="2"/>
</dbReference>
<evidence type="ECO:0000313" key="1">
    <source>
        <dbReference type="EMBL" id="QDT15487.1"/>
    </source>
</evidence>
<keyword evidence="2" id="KW-1185">Reference proteome</keyword>
<dbReference type="Proteomes" id="UP000318741">
    <property type="component" value="Chromosome"/>
</dbReference>
<dbReference type="EMBL" id="CP036265">
    <property type="protein sequence ID" value="QDT15487.1"/>
    <property type="molecule type" value="Genomic_DNA"/>
</dbReference>